<dbReference type="EMBL" id="VSSQ01029805">
    <property type="protein sequence ID" value="MPM80076.1"/>
    <property type="molecule type" value="Genomic_DNA"/>
</dbReference>
<proteinExistence type="predicted"/>
<protein>
    <submittedName>
        <fullName evidence="1">Uncharacterized protein</fullName>
    </submittedName>
</protein>
<gene>
    <name evidence="1" type="ORF">SDC9_127122</name>
</gene>
<comment type="caution">
    <text evidence="1">The sequence shown here is derived from an EMBL/GenBank/DDBJ whole genome shotgun (WGS) entry which is preliminary data.</text>
</comment>
<evidence type="ECO:0000313" key="1">
    <source>
        <dbReference type="EMBL" id="MPM80076.1"/>
    </source>
</evidence>
<name>A0A645CSI6_9ZZZZ</name>
<reference evidence="1" key="1">
    <citation type="submission" date="2019-08" db="EMBL/GenBank/DDBJ databases">
        <authorList>
            <person name="Kucharzyk K."/>
            <person name="Murdoch R.W."/>
            <person name="Higgins S."/>
            <person name="Loffler F."/>
        </authorList>
    </citation>
    <scope>NUCLEOTIDE SEQUENCE</scope>
</reference>
<accession>A0A645CSI6</accession>
<sequence>MVVNAHQIITGRGESIGQFIGGGLVMVTCGKTQCRAIETDRFVRLVFKGEKSLRSNDHPPFFSGRSVVEKREIQRTALDDIAFEIQLDPLPSGPGSDLFSRFREKTDRLRRERHGGDPPERFPIRRAENERDKRLLRQREAGGEQHLIPFLILPTGQCVFQRNGKRLVADVPPRVNTDRLPGAVGVEGFDHTDFRHPVKGNPLRRMQQIERTGFDGGAEVDPAF</sequence>
<organism evidence="1">
    <name type="scientific">bioreactor metagenome</name>
    <dbReference type="NCBI Taxonomy" id="1076179"/>
    <lineage>
        <taxon>unclassified sequences</taxon>
        <taxon>metagenomes</taxon>
        <taxon>ecological metagenomes</taxon>
    </lineage>
</organism>
<dbReference type="AlphaFoldDB" id="A0A645CSI6"/>